<feature type="chain" id="PRO_5042244526" evidence="2">
    <location>
        <begin position="18"/>
        <end position="91"/>
    </location>
</feature>
<sequence length="91" mass="10243">MYKQILLFIALIASVAAFAPQTIGVRDTNTVCFAKHVKDKAAKWAKAKRPRKSRPSDINRTPTIYEIHSFQKPAEYSISDEPASPMPKPEK</sequence>
<evidence type="ECO:0000256" key="1">
    <source>
        <dbReference type="SAM" id="MobiDB-lite"/>
    </source>
</evidence>
<dbReference type="Pfam" id="PF17257">
    <property type="entry name" value="DUF5323"/>
    <property type="match status" value="1"/>
</dbReference>
<keyword evidence="4" id="KW-1185">Reference proteome</keyword>
<feature type="region of interest" description="Disordered" evidence="1">
    <location>
        <begin position="71"/>
        <end position="91"/>
    </location>
</feature>
<feature type="signal peptide" evidence="2">
    <location>
        <begin position="1"/>
        <end position="17"/>
    </location>
</feature>
<dbReference type="GO" id="GO:0009507">
    <property type="term" value="C:chloroplast"/>
    <property type="evidence" value="ECO:0007669"/>
    <property type="project" value="InterPro"/>
</dbReference>
<evidence type="ECO:0000313" key="3">
    <source>
        <dbReference type="EMBL" id="CAJ1943088.1"/>
    </source>
</evidence>
<accession>A0AAD2CSD0</accession>
<dbReference type="GO" id="GO:0006412">
    <property type="term" value="P:translation"/>
    <property type="evidence" value="ECO:0007669"/>
    <property type="project" value="InterPro"/>
</dbReference>
<dbReference type="GO" id="GO:0019843">
    <property type="term" value="F:rRNA binding"/>
    <property type="evidence" value="ECO:0007669"/>
    <property type="project" value="InterPro"/>
</dbReference>
<dbReference type="AlphaFoldDB" id="A0AAD2CSD0"/>
<keyword evidence="2" id="KW-0732">Signal</keyword>
<dbReference type="InterPro" id="IPR020526">
    <property type="entry name" value="Ribosomal_cL38"/>
</dbReference>
<reference evidence="3" key="1">
    <citation type="submission" date="2023-08" db="EMBL/GenBank/DDBJ databases">
        <authorList>
            <person name="Audoor S."/>
            <person name="Bilcke G."/>
        </authorList>
    </citation>
    <scope>NUCLEOTIDE SEQUENCE</scope>
</reference>
<proteinExistence type="predicted"/>
<dbReference type="EMBL" id="CAKOGP040001112">
    <property type="protein sequence ID" value="CAJ1943088.1"/>
    <property type="molecule type" value="Genomic_DNA"/>
</dbReference>
<name>A0AAD2CSD0_9STRA</name>
<evidence type="ECO:0000313" key="4">
    <source>
        <dbReference type="Proteomes" id="UP001295423"/>
    </source>
</evidence>
<evidence type="ECO:0000256" key="2">
    <source>
        <dbReference type="SAM" id="SignalP"/>
    </source>
</evidence>
<dbReference type="GO" id="GO:0005840">
    <property type="term" value="C:ribosome"/>
    <property type="evidence" value="ECO:0007669"/>
    <property type="project" value="InterPro"/>
</dbReference>
<comment type="caution">
    <text evidence="3">The sequence shown here is derived from an EMBL/GenBank/DDBJ whole genome shotgun (WGS) entry which is preliminary data.</text>
</comment>
<dbReference type="Proteomes" id="UP001295423">
    <property type="component" value="Unassembled WGS sequence"/>
</dbReference>
<protein>
    <submittedName>
        <fullName evidence="3">Uncharacterized protein</fullName>
    </submittedName>
</protein>
<organism evidence="3 4">
    <name type="scientific">Cylindrotheca closterium</name>
    <dbReference type="NCBI Taxonomy" id="2856"/>
    <lineage>
        <taxon>Eukaryota</taxon>
        <taxon>Sar</taxon>
        <taxon>Stramenopiles</taxon>
        <taxon>Ochrophyta</taxon>
        <taxon>Bacillariophyta</taxon>
        <taxon>Bacillariophyceae</taxon>
        <taxon>Bacillariophycidae</taxon>
        <taxon>Bacillariales</taxon>
        <taxon>Bacillariaceae</taxon>
        <taxon>Cylindrotheca</taxon>
    </lineage>
</organism>
<dbReference type="GO" id="GO:0003735">
    <property type="term" value="F:structural constituent of ribosome"/>
    <property type="evidence" value="ECO:0007669"/>
    <property type="project" value="InterPro"/>
</dbReference>
<gene>
    <name evidence="3" type="ORF">CYCCA115_LOCUS8271</name>
</gene>